<proteinExistence type="predicted"/>
<feature type="domain" description="Integrase zinc-binding" evidence="1">
    <location>
        <begin position="28"/>
        <end position="84"/>
    </location>
</feature>
<keyword evidence="3" id="KW-1185">Reference proteome</keyword>
<accession>A0A8X6IYP6</accession>
<dbReference type="OrthoDB" id="6727269at2759"/>
<organism evidence="2 3">
    <name type="scientific">Trichonephila clavata</name>
    <name type="common">Joro spider</name>
    <name type="synonym">Nephila clavata</name>
    <dbReference type="NCBI Taxonomy" id="2740835"/>
    <lineage>
        <taxon>Eukaryota</taxon>
        <taxon>Metazoa</taxon>
        <taxon>Ecdysozoa</taxon>
        <taxon>Arthropoda</taxon>
        <taxon>Chelicerata</taxon>
        <taxon>Arachnida</taxon>
        <taxon>Araneae</taxon>
        <taxon>Araneomorphae</taxon>
        <taxon>Entelegynae</taxon>
        <taxon>Araneoidea</taxon>
        <taxon>Nephilidae</taxon>
        <taxon>Trichonephila</taxon>
    </lineage>
</organism>
<comment type="caution">
    <text evidence="2">The sequence shown here is derived from an EMBL/GenBank/DDBJ whole genome shotgun (WGS) entry which is preliminary data.</text>
</comment>
<evidence type="ECO:0000259" key="1">
    <source>
        <dbReference type="Pfam" id="PF17921"/>
    </source>
</evidence>
<dbReference type="InterPro" id="IPR052160">
    <property type="entry name" value="Gypsy_RT_Integrase-like"/>
</dbReference>
<gene>
    <name evidence="2" type="ORF">TNCT_22561</name>
</gene>
<dbReference type="Pfam" id="PF17921">
    <property type="entry name" value="Integrase_H2C2"/>
    <property type="match status" value="1"/>
</dbReference>
<dbReference type="AlphaFoldDB" id="A0A8X6IYP6"/>
<evidence type="ECO:0000313" key="2">
    <source>
        <dbReference type="EMBL" id="GFR13680.1"/>
    </source>
</evidence>
<reference evidence="2" key="1">
    <citation type="submission" date="2020-07" db="EMBL/GenBank/DDBJ databases">
        <title>Multicomponent nature underlies the extraordinary mechanical properties of spider dragline silk.</title>
        <authorList>
            <person name="Kono N."/>
            <person name="Nakamura H."/>
            <person name="Mori M."/>
            <person name="Yoshida Y."/>
            <person name="Ohtoshi R."/>
            <person name="Malay A.D."/>
            <person name="Moran D.A.P."/>
            <person name="Tomita M."/>
            <person name="Numata K."/>
            <person name="Arakawa K."/>
        </authorList>
    </citation>
    <scope>NUCLEOTIDE SEQUENCE</scope>
</reference>
<dbReference type="InterPro" id="IPR041588">
    <property type="entry name" value="Integrase_H2C2"/>
</dbReference>
<evidence type="ECO:0000313" key="3">
    <source>
        <dbReference type="Proteomes" id="UP000887116"/>
    </source>
</evidence>
<dbReference type="EMBL" id="BMAO01017149">
    <property type="protein sequence ID" value="GFR13680.1"/>
    <property type="molecule type" value="Genomic_DNA"/>
</dbReference>
<sequence>MSIICNHNIDNNTLVRVKDNKLKSVVLIPKAMGERALIACHDDVGYMDAKKTLHNLQLRYWWPNMRMDCKAYVRSYHKYQIVNRRTFNAYGLLQQLPIPSTPWEIVSADHIVCLPQTRNGNINMHVQLDHAT</sequence>
<name>A0A8X6IYP6_TRICU</name>
<dbReference type="Gene3D" id="1.10.340.70">
    <property type="match status" value="1"/>
</dbReference>
<dbReference type="Proteomes" id="UP000887116">
    <property type="component" value="Unassembled WGS sequence"/>
</dbReference>
<protein>
    <recommendedName>
        <fullName evidence="1">Integrase zinc-binding domain-containing protein</fullName>
    </recommendedName>
</protein>
<dbReference type="PANTHER" id="PTHR47266">
    <property type="entry name" value="ENDONUCLEASE-RELATED"/>
    <property type="match status" value="1"/>
</dbReference>